<dbReference type="SMART" id="SM01026">
    <property type="entry name" value="Beach"/>
    <property type="match status" value="1"/>
</dbReference>
<accession>A0A9W7G1V7</accession>
<feature type="non-terminal residue" evidence="2">
    <location>
        <position position="169"/>
    </location>
</feature>
<gene>
    <name evidence="2" type="ORF">TrRE_jg10122</name>
</gene>
<dbReference type="InterPro" id="IPR000409">
    <property type="entry name" value="BEACH_dom"/>
</dbReference>
<dbReference type="SUPFAM" id="SSF81837">
    <property type="entry name" value="BEACH domain"/>
    <property type="match status" value="1"/>
</dbReference>
<dbReference type="AlphaFoldDB" id="A0A9W7G1V7"/>
<dbReference type="PANTHER" id="PTHR46866:SF1">
    <property type="entry name" value="GH12955P"/>
    <property type="match status" value="1"/>
</dbReference>
<evidence type="ECO:0000313" key="2">
    <source>
        <dbReference type="EMBL" id="GMI29556.1"/>
    </source>
</evidence>
<keyword evidence="3" id="KW-1185">Reference proteome</keyword>
<organism evidence="2 3">
    <name type="scientific">Triparma retinervis</name>
    <dbReference type="NCBI Taxonomy" id="2557542"/>
    <lineage>
        <taxon>Eukaryota</taxon>
        <taxon>Sar</taxon>
        <taxon>Stramenopiles</taxon>
        <taxon>Ochrophyta</taxon>
        <taxon>Bolidophyceae</taxon>
        <taxon>Parmales</taxon>
        <taxon>Triparmaceae</taxon>
        <taxon>Triparma</taxon>
    </lineage>
</organism>
<proteinExistence type="predicted"/>
<dbReference type="PROSITE" id="PS50197">
    <property type="entry name" value="BEACH"/>
    <property type="match status" value="1"/>
</dbReference>
<dbReference type="InterPro" id="IPR036372">
    <property type="entry name" value="BEACH_dom_sf"/>
</dbReference>
<evidence type="ECO:0000259" key="1">
    <source>
        <dbReference type="PROSITE" id="PS50197"/>
    </source>
</evidence>
<dbReference type="Gene3D" id="1.10.1540.10">
    <property type="entry name" value="BEACH domain"/>
    <property type="match status" value="1"/>
</dbReference>
<dbReference type="Pfam" id="PF02138">
    <property type="entry name" value="Beach"/>
    <property type="match status" value="1"/>
</dbReference>
<evidence type="ECO:0000313" key="3">
    <source>
        <dbReference type="Proteomes" id="UP001165082"/>
    </source>
</evidence>
<sequence>KYLLNKGPSMLSLQYSTLSHHVTESMSELTYCLYLARTLPLSWLRRVVRRDFVPGHYSKDLGRLWELSPDELTRDFYDRPGVFKSRHPDLMGDIRPPGWCGDAEGTIRYHRSLLEGSVVSAGLHHWIDLNFGRALSGAEALRNKNIPLYVTGWGPGGDDVGRGGERGQG</sequence>
<name>A0A9W7G1V7_9STRA</name>
<dbReference type="PANTHER" id="PTHR46866">
    <property type="entry name" value="GH12955P"/>
    <property type="match status" value="1"/>
</dbReference>
<protein>
    <recommendedName>
        <fullName evidence="1">BEACH domain-containing protein</fullName>
    </recommendedName>
</protein>
<feature type="domain" description="BEACH" evidence="1">
    <location>
        <begin position="1"/>
        <end position="169"/>
    </location>
</feature>
<reference evidence="2" key="1">
    <citation type="submission" date="2022-07" db="EMBL/GenBank/DDBJ databases">
        <title>Genome analysis of Parmales, a sister group of diatoms, reveals the evolutionary specialization of diatoms from phago-mixotrophs to photoautotrophs.</title>
        <authorList>
            <person name="Ban H."/>
            <person name="Sato S."/>
            <person name="Yoshikawa S."/>
            <person name="Kazumasa Y."/>
            <person name="Nakamura Y."/>
            <person name="Ichinomiya M."/>
            <person name="Saitoh K."/>
            <person name="Sato N."/>
            <person name="Blanc-Mathieu R."/>
            <person name="Endo H."/>
            <person name="Kuwata A."/>
            <person name="Ogata H."/>
        </authorList>
    </citation>
    <scope>NUCLEOTIDE SEQUENCE</scope>
</reference>
<dbReference type="EMBL" id="BRXZ01007538">
    <property type="protein sequence ID" value="GMI29556.1"/>
    <property type="molecule type" value="Genomic_DNA"/>
</dbReference>
<feature type="non-terminal residue" evidence="2">
    <location>
        <position position="1"/>
    </location>
</feature>
<comment type="caution">
    <text evidence="2">The sequence shown here is derived from an EMBL/GenBank/DDBJ whole genome shotgun (WGS) entry which is preliminary data.</text>
</comment>
<dbReference type="Proteomes" id="UP001165082">
    <property type="component" value="Unassembled WGS sequence"/>
</dbReference>
<dbReference type="OrthoDB" id="29306at2759"/>